<dbReference type="SUPFAM" id="SSF46894">
    <property type="entry name" value="C-terminal effector domain of the bipartite response regulators"/>
    <property type="match status" value="1"/>
</dbReference>
<dbReference type="InterPro" id="IPR027417">
    <property type="entry name" value="P-loop_NTPase"/>
</dbReference>
<reference evidence="2 3" key="1">
    <citation type="journal article" date="2019" name="Int. J. Syst. Evol. Microbiol.">
        <title>The Global Catalogue of Microorganisms (GCM) 10K type strain sequencing project: providing services to taxonomists for standard genome sequencing and annotation.</title>
        <authorList>
            <consortium name="The Broad Institute Genomics Platform"/>
            <consortium name="The Broad Institute Genome Sequencing Center for Infectious Disease"/>
            <person name="Wu L."/>
            <person name="Ma J."/>
        </authorList>
    </citation>
    <scope>NUCLEOTIDE SEQUENCE [LARGE SCALE GENOMIC DNA]</scope>
    <source>
        <strain evidence="2 3">JCM 4788</strain>
    </source>
</reference>
<comment type="caution">
    <text evidence="2">The sequence shown here is derived from an EMBL/GenBank/DDBJ whole genome shotgun (WGS) entry which is preliminary data.</text>
</comment>
<keyword evidence="3" id="KW-1185">Reference proteome</keyword>
<accession>A0ABN0YP00</accession>
<gene>
    <name evidence="2" type="ORF">GCM10010357_24330</name>
</gene>
<evidence type="ECO:0000259" key="1">
    <source>
        <dbReference type="PROSITE" id="PS50043"/>
    </source>
</evidence>
<dbReference type="InterPro" id="IPR011990">
    <property type="entry name" value="TPR-like_helical_dom_sf"/>
</dbReference>
<dbReference type="RefSeq" id="WP_344023055.1">
    <property type="nucleotide sequence ID" value="NZ_BAAABX010000023.1"/>
</dbReference>
<dbReference type="Proteomes" id="UP001500879">
    <property type="component" value="Unassembled WGS sequence"/>
</dbReference>
<evidence type="ECO:0000313" key="3">
    <source>
        <dbReference type="Proteomes" id="UP001500879"/>
    </source>
</evidence>
<dbReference type="InterPro" id="IPR016032">
    <property type="entry name" value="Sig_transdc_resp-reg_C-effctor"/>
</dbReference>
<proteinExistence type="predicted"/>
<protein>
    <recommendedName>
        <fullName evidence="1">HTH luxR-type domain-containing protein</fullName>
    </recommendedName>
</protein>
<dbReference type="PROSITE" id="PS50043">
    <property type="entry name" value="HTH_LUXR_2"/>
    <property type="match status" value="1"/>
</dbReference>
<name>A0ABN0YP00_9ACTN</name>
<dbReference type="EMBL" id="BAAABX010000023">
    <property type="protein sequence ID" value="GAA0402395.1"/>
    <property type="molecule type" value="Genomic_DNA"/>
</dbReference>
<dbReference type="InterPro" id="IPR036388">
    <property type="entry name" value="WH-like_DNA-bd_sf"/>
</dbReference>
<evidence type="ECO:0000313" key="2">
    <source>
        <dbReference type="EMBL" id="GAA0402395.1"/>
    </source>
</evidence>
<dbReference type="Pfam" id="PF00196">
    <property type="entry name" value="GerE"/>
    <property type="match status" value="1"/>
</dbReference>
<feature type="domain" description="HTH luxR-type" evidence="1">
    <location>
        <begin position="832"/>
        <end position="897"/>
    </location>
</feature>
<dbReference type="InterPro" id="IPR059106">
    <property type="entry name" value="WHD_MalT"/>
</dbReference>
<dbReference type="Pfam" id="PF25873">
    <property type="entry name" value="WHD_MalT"/>
    <property type="match status" value="1"/>
</dbReference>
<dbReference type="Gene3D" id="1.25.40.10">
    <property type="entry name" value="Tetratricopeptide repeat domain"/>
    <property type="match status" value="1"/>
</dbReference>
<dbReference type="SMART" id="SM00421">
    <property type="entry name" value="HTH_LUXR"/>
    <property type="match status" value="1"/>
</dbReference>
<dbReference type="Gene3D" id="1.10.10.10">
    <property type="entry name" value="Winged helix-like DNA-binding domain superfamily/Winged helix DNA-binding domain"/>
    <property type="match status" value="1"/>
</dbReference>
<organism evidence="2 3">
    <name type="scientific">Streptomyces luteireticuli</name>
    <dbReference type="NCBI Taxonomy" id="173858"/>
    <lineage>
        <taxon>Bacteria</taxon>
        <taxon>Bacillati</taxon>
        <taxon>Actinomycetota</taxon>
        <taxon>Actinomycetes</taxon>
        <taxon>Kitasatosporales</taxon>
        <taxon>Streptomycetaceae</taxon>
        <taxon>Streptomyces</taxon>
    </lineage>
</organism>
<sequence length="900" mass="97735">MNAHDALADLVISSKLVPPDVSHAIHRPRLTERLDQGVTGRLTLVIGPAGSGKNWALSSWAGRSERLPGPLAWLTLDEEDNDPLRLCAHLIAALRGAVARTGGAAPLAVSVPPLASADSVGSLVTQLLNQLSGLPSPVVLVVENLHELTAGPASALLLRLVRHAPDRLRVVLSARTVPEPALRDARLRGELTEIRSAELAFRMPELRELLAARSVELSGAEAGRLLSGTGGQPLALRLALATLPEGDDGGTRSWAAMPKQLDLVHLRREVVDRLPEECREVLLRTSIVREACPSLAQALSGRKDAGAILHRLAAEYDLVTAVDPQEPGGPVHYRHHPIVRELLRGEFAERTERRGVEAVHLAACDWYRRDGQLLQAARQAVAAGRYRLGLRLVRSVGYRLCVSGRARAVLDVLESVPARRLEGDAHAVLLGAVARIAVEPGTDVSERLRRAEELFERAASAKPASAKPASATALIAFCRMVGDQYHGRVEASLRHAREAEEHLFLPDRPYQLDDDTRAAFFLPYFGEFQWWNGRTDEARESLRRGRAGAERAGVEFAALHSRLVALRMDIGTGRPGGDDCVRELLRTIESRGWAHQQPLCAVYLAAGWWAWWRHELAEARAMLGAFRSATGRPGYGQLLESGLLEAELLLAEGQPGRTRDCLAVLRARLEHGEPPAAYRSRLLATECRAALALGLVDQVRARLRGADIGPPASARIAVVAARARTLGKEPHGALDILRLHSSAKGAHSALRADVFVEAAYAHWTRGSRHAALDAVERALETAEPLAYHRPFADNGTWLRPLLRAHRAERRTHARFVDGLLGGDDVPAAAAPAAVTTVLLTPREAQVLAALPSHLKLADIAKGQYVTVNSIKTQVKSLYRKLGVCSRREAVEAAERLGLLE</sequence>
<dbReference type="CDD" id="cd06170">
    <property type="entry name" value="LuxR_C_like"/>
    <property type="match status" value="1"/>
</dbReference>
<dbReference type="InterPro" id="IPR000792">
    <property type="entry name" value="Tscrpt_reg_LuxR_C"/>
</dbReference>
<dbReference type="SUPFAM" id="SSF52540">
    <property type="entry name" value="P-loop containing nucleoside triphosphate hydrolases"/>
    <property type="match status" value="1"/>
</dbReference>